<dbReference type="EMBL" id="BAUV01000020">
    <property type="protein sequence ID" value="GAE35583.1"/>
    <property type="molecule type" value="Genomic_DNA"/>
</dbReference>
<proteinExistence type="predicted"/>
<evidence type="ECO:0000313" key="2">
    <source>
        <dbReference type="Proteomes" id="UP000018896"/>
    </source>
</evidence>
<dbReference type="RefSeq" id="WP_035665063.1">
    <property type="nucleotide sequence ID" value="NZ_BAUV01000020.1"/>
</dbReference>
<dbReference type="eggNOG" id="ENOG5030CW0">
    <property type="taxonomic scope" value="Bacteria"/>
</dbReference>
<dbReference type="Proteomes" id="UP000018896">
    <property type="component" value="Unassembled WGS sequence"/>
</dbReference>
<evidence type="ECO:0000313" key="1">
    <source>
        <dbReference type="EMBL" id="GAE35583.1"/>
    </source>
</evidence>
<accession>W4QVD5</accession>
<organism evidence="1 2">
    <name type="scientific">Halalkalibacter akibai (strain ATCC 43226 / DSM 21942 / CIP 109018 / JCM 9157 / 1139)</name>
    <name type="common">Bacillus akibai</name>
    <dbReference type="NCBI Taxonomy" id="1236973"/>
    <lineage>
        <taxon>Bacteria</taxon>
        <taxon>Bacillati</taxon>
        <taxon>Bacillota</taxon>
        <taxon>Bacilli</taxon>
        <taxon>Bacillales</taxon>
        <taxon>Bacillaceae</taxon>
        <taxon>Halalkalibacter</taxon>
    </lineage>
</organism>
<protein>
    <submittedName>
        <fullName evidence="1">Uncharacterized protein</fullName>
    </submittedName>
</protein>
<keyword evidence="2" id="KW-1185">Reference proteome</keyword>
<sequence>MKKVGIILMLFTCLFLGNHLVEADLLSNLENKKQHVNKTTTETISPRLEINDIKTIEVKKSNKLLRSFKLTDGYEEKVIRKVLEWVNTASIIEGTTDPNLDNVLFKLELKNNNGIVATVEPAYDCSTKDETKLCIVSDGEVVFNSGNKRVRLKSQELFDWLLVGWKFEINGPTKEELLEETLYFRYYTHLDQKYSDFIMCPKIDKIQRINGDTRSHIISASALNYAGHHNGSYDKISIVLTDTPKEGVKIKNIKIKKNIPEKESIEQCNY</sequence>
<comment type="caution">
    <text evidence="1">The sequence shown here is derived from an EMBL/GenBank/DDBJ whole genome shotgun (WGS) entry which is preliminary data.</text>
</comment>
<gene>
    <name evidence="1" type="ORF">JCM9157_2697</name>
</gene>
<dbReference type="AlphaFoldDB" id="W4QVD5"/>
<name>W4QVD5_HALA3</name>
<reference evidence="1" key="1">
    <citation type="journal article" date="2014" name="Genome Announc.">
        <title>Draft Genome Sequences of Three Alkaliphilic Bacillus Strains, Bacillus wakoensis JCM 9140T, Bacillus akibai JCM 9157T, and Bacillus hemicellulosilyticus JCM 9152T.</title>
        <authorList>
            <person name="Yuki M."/>
            <person name="Oshima K."/>
            <person name="Suda W."/>
            <person name="Oshida Y."/>
            <person name="Kitamura K."/>
            <person name="Iida T."/>
            <person name="Hattori M."/>
            <person name="Ohkuma M."/>
        </authorList>
    </citation>
    <scope>NUCLEOTIDE SEQUENCE [LARGE SCALE GENOMIC DNA]</scope>
    <source>
        <strain evidence="1">JCM 9157</strain>
    </source>
</reference>
<dbReference type="STRING" id="1236973.JCM9157_2697"/>
<dbReference type="OrthoDB" id="2820567at2"/>